<dbReference type="EMBL" id="VJMJ01000288">
    <property type="protein sequence ID" value="KAF0724008.1"/>
    <property type="molecule type" value="Genomic_DNA"/>
</dbReference>
<reference evidence="1 2" key="1">
    <citation type="submission" date="2019-07" db="EMBL/GenBank/DDBJ databases">
        <title>Genomics analysis of Aphanomyces spp. identifies a new class of oomycete effector associated with host adaptation.</title>
        <authorList>
            <person name="Gaulin E."/>
        </authorList>
    </citation>
    <scope>NUCLEOTIDE SEQUENCE [LARGE SCALE GENOMIC DNA]</scope>
    <source>
        <strain evidence="1 2">ATCC 201684</strain>
    </source>
</reference>
<protein>
    <submittedName>
        <fullName evidence="1">Uncharacterized protein</fullName>
    </submittedName>
</protein>
<name>A0A6G0W9Y7_9STRA</name>
<organism evidence="1 2">
    <name type="scientific">Aphanomyces euteiches</name>
    <dbReference type="NCBI Taxonomy" id="100861"/>
    <lineage>
        <taxon>Eukaryota</taxon>
        <taxon>Sar</taxon>
        <taxon>Stramenopiles</taxon>
        <taxon>Oomycota</taxon>
        <taxon>Saprolegniomycetes</taxon>
        <taxon>Saprolegniales</taxon>
        <taxon>Verrucalvaceae</taxon>
        <taxon>Aphanomyces</taxon>
    </lineage>
</organism>
<dbReference type="VEuPathDB" id="FungiDB:AeMF1_008798"/>
<proteinExistence type="predicted"/>
<comment type="caution">
    <text evidence="1">The sequence shown here is derived from an EMBL/GenBank/DDBJ whole genome shotgun (WGS) entry which is preliminary data.</text>
</comment>
<gene>
    <name evidence="1" type="ORF">Ae201684_017220</name>
</gene>
<sequence>MHVAIKCFFSGCHLDALPGSWKCDLHRHRSRCAVQDYRNQVYAKKLCIKHGGKPKCKVEGCQVTIRVGDYCSKHVPKDAIKLCSLEGCTTRVHLAGRCFRHGGGKCCKFPQCTKFARVRGLCYRHSAAKKSSANPVQHGESSPQRVPREVESLLVYYYLELGNLTVINA</sequence>
<dbReference type="PANTHER" id="PTHR31827">
    <property type="entry name" value="EMB|CAB89363.1"/>
    <property type="match status" value="1"/>
</dbReference>
<keyword evidence="2" id="KW-1185">Reference proteome</keyword>
<evidence type="ECO:0000313" key="1">
    <source>
        <dbReference type="EMBL" id="KAF0724008.1"/>
    </source>
</evidence>
<accession>A0A6G0W9Y7</accession>
<dbReference type="AlphaFoldDB" id="A0A6G0W9Y7"/>
<dbReference type="PANTHER" id="PTHR31827:SF1">
    <property type="entry name" value="EMB|CAB89363.1"/>
    <property type="match status" value="1"/>
</dbReference>
<evidence type="ECO:0000313" key="2">
    <source>
        <dbReference type="Proteomes" id="UP000481153"/>
    </source>
</evidence>
<dbReference type="Proteomes" id="UP000481153">
    <property type="component" value="Unassembled WGS sequence"/>
</dbReference>